<dbReference type="AlphaFoldDB" id="A0A8M1FLG6"/>
<dbReference type="Gene3D" id="2.60.220.50">
    <property type="match status" value="1"/>
</dbReference>
<gene>
    <name evidence="2" type="primary">LOC121102438</name>
</gene>
<dbReference type="Proteomes" id="UP000261680">
    <property type="component" value="Unplaced"/>
</dbReference>
<evidence type="ECO:0000313" key="2">
    <source>
        <dbReference type="RefSeq" id="XP_040484223.1"/>
    </source>
</evidence>
<proteinExistence type="predicted"/>
<keyword evidence="1" id="KW-1185">Reference proteome</keyword>
<dbReference type="InterPro" id="IPR046338">
    <property type="entry name" value="GAIN_dom_sf"/>
</dbReference>
<dbReference type="GeneID" id="121102438"/>
<dbReference type="RefSeq" id="XP_040484223.1">
    <property type="nucleotide sequence ID" value="XM_040628289.1"/>
</dbReference>
<protein>
    <submittedName>
        <fullName evidence="2">Adhesion G protein-coupled receptor E3-like</fullName>
    </submittedName>
</protein>
<evidence type="ECO:0000313" key="1">
    <source>
        <dbReference type="Proteomes" id="UP000261680"/>
    </source>
</evidence>
<accession>A0A8M1FLG6</accession>
<dbReference type="KEGG" id="umr:121102438"/>
<name>A0A8M1FLG6_URSMA</name>
<reference evidence="2" key="1">
    <citation type="submission" date="2025-08" db="UniProtKB">
        <authorList>
            <consortium name="RefSeq"/>
        </authorList>
    </citation>
    <scope>IDENTIFICATION</scope>
    <source>
        <tissue evidence="2">Whole blood</tissue>
    </source>
</reference>
<sequence>MKLEVGDGRDDPCADHPCPPHVPCESNNGIYHCAYHEYTSTIGKEALTDPKVTYKEINHVTCSNIDNSDPAFQNCQNQLNLKSPQDNSRQICARFAKLSRSCGEGNTALSLQEIGDSYRFLTNLTSQLPTGKHKEKAGLVTIYLQTVEKAVLVAASRNRKITQKVEGPFMAIETRRVKNCRLKKTFRLKAEKQTMDIHCTTVEKESSGGIVAFISYASIGPIIDKSFVSEENLTTKEKLHNFYLNSKVVSGTMGSRKNTSLSMSINFTFQHEKQMVLGKLDICMPKSKVDPYTIHNMNKMNQRQKCKT</sequence>
<dbReference type="OrthoDB" id="1100386at2759"/>
<organism evidence="1 2">
    <name type="scientific">Ursus maritimus</name>
    <name type="common">Polar bear</name>
    <name type="synonym">Thalarctos maritimus</name>
    <dbReference type="NCBI Taxonomy" id="29073"/>
    <lineage>
        <taxon>Eukaryota</taxon>
        <taxon>Metazoa</taxon>
        <taxon>Chordata</taxon>
        <taxon>Craniata</taxon>
        <taxon>Vertebrata</taxon>
        <taxon>Euteleostomi</taxon>
        <taxon>Mammalia</taxon>
        <taxon>Eutheria</taxon>
        <taxon>Laurasiatheria</taxon>
        <taxon>Carnivora</taxon>
        <taxon>Caniformia</taxon>
        <taxon>Ursidae</taxon>
        <taxon>Ursus</taxon>
    </lineage>
</organism>